<dbReference type="Pfam" id="PF03793">
    <property type="entry name" value="PASTA"/>
    <property type="match status" value="1"/>
</dbReference>
<evidence type="ECO:0000259" key="3">
    <source>
        <dbReference type="Pfam" id="PF03793"/>
    </source>
</evidence>
<evidence type="ECO:0000313" key="7">
    <source>
        <dbReference type="Proteomes" id="UP000564629"/>
    </source>
</evidence>
<dbReference type="OrthoDB" id="4829750at2"/>
<accession>A0A511FD98</accession>
<evidence type="ECO:0000313" key="6">
    <source>
        <dbReference type="Proteomes" id="UP000321723"/>
    </source>
</evidence>
<dbReference type="Proteomes" id="UP000564629">
    <property type="component" value="Unassembled WGS sequence"/>
</dbReference>
<organism evidence="4 6">
    <name type="scientific">Cellulomonas hominis</name>
    <dbReference type="NCBI Taxonomy" id="156981"/>
    <lineage>
        <taxon>Bacteria</taxon>
        <taxon>Bacillati</taxon>
        <taxon>Actinomycetota</taxon>
        <taxon>Actinomycetes</taxon>
        <taxon>Micrococcales</taxon>
        <taxon>Cellulomonadaceae</taxon>
        <taxon>Cellulomonas</taxon>
    </lineage>
</organism>
<evidence type="ECO:0000256" key="1">
    <source>
        <dbReference type="SAM" id="MobiDB-lite"/>
    </source>
</evidence>
<dbReference type="PROSITE" id="PS51257">
    <property type="entry name" value="PROKAR_LIPOPROTEIN"/>
    <property type="match status" value="1"/>
</dbReference>
<reference evidence="4 6" key="1">
    <citation type="submission" date="2019-07" db="EMBL/GenBank/DDBJ databases">
        <title>Whole genome shotgun sequence of Cellulomonas hominis NBRC 16055.</title>
        <authorList>
            <person name="Hosoyama A."/>
            <person name="Uohara A."/>
            <person name="Ohji S."/>
            <person name="Ichikawa N."/>
        </authorList>
    </citation>
    <scope>NUCLEOTIDE SEQUENCE [LARGE SCALE GENOMIC DNA]</scope>
    <source>
        <strain evidence="4 6">NBRC 16055</strain>
    </source>
</reference>
<comment type="caution">
    <text evidence="4">The sequence shown here is derived from an EMBL/GenBank/DDBJ whole genome shotgun (WGS) entry which is preliminary data.</text>
</comment>
<dbReference type="EMBL" id="BJVQ01000032">
    <property type="protein sequence ID" value="GEL47183.1"/>
    <property type="molecule type" value="Genomic_DNA"/>
</dbReference>
<evidence type="ECO:0000256" key="2">
    <source>
        <dbReference type="SAM" id="SignalP"/>
    </source>
</evidence>
<feature type="signal peptide" evidence="2">
    <location>
        <begin position="1"/>
        <end position="30"/>
    </location>
</feature>
<feature type="compositionally biased region" description="Low complexity" evidence="1">
    <location>
        <begin position="42"/>
        <end position="53"/>
    </location>
</feature>
<dbReference type="RefSeq" id="WP_146838061.1">
    <property type="nucleotide sequence ID" value="NZ_BJVQ01000032.1"/>
</dbReference>
<dbReference type="AlphaFoldDB" id="A0A511FD98"/>
<feature type="chain" id="PRO_5038242070" evidence="2">
    <location>
        <begin position="31"/>
        <end position="130"/>
    </location>
</feature>
<sequence length="130" mass="13124">MNMSIARAGRSSTRTLGVAAAAVATVALLAACSGSSDDAETTDAASESAASTEVTGEVQVIDQTNLLLATAQETLEARGLEVEVADALGQGRAIDDPTAWVVVTQDPTSGTLEAGDTVTLTVRMTTDPIS</sequence>
<proteinExistence type="predicted"/>
<dbReference type="InterPro" id="IPR005543">
    <property type="entry name" value="PASTA_dom"/>
</dbReference>
<dbReference type="Proteomes" id="UP000321723">
    <property type="component" value="Unassembled WGS sequence"/>
</dbReference>
<name>A0A511FD98_9CELL</name>
<dbReference type="CDD" id="cd06577">
    <property type="entry name" value="PASTA_pknB"/>
    <property type="match status" value="1"/>
</dbReference>
<keyword evidence="6" id="KW-1185">Reference proteome</keyword>
<keyword evidence="2" id="KW-0732">Signal</keyword>
<evidence type="ECO:0000313" key="4">
    <source>
        <dbReference type="EMBL" id="GEL47183.1"/>
    </source>
</evidence>
<evidence type="ECO:0000313" key="5">
    <source>
        <dbReference type="EMBL" id="MBB5475332.1"/>
    </source>
</evidence>
<dbReference type="Gene3D" id="3.30.10.20">
    <property type="match status" value="1"/>
</dbReference>
<protein>
    <submittedName>
        <fullName evidence="5">Phosphoribosylcarboxyaminoimidazole (NCAIR) mutase</fullName>
    </submittedName>
</protein>
<feature type="domain" description="PASTA" evidence="3">
    <location>
        <begin position="59"/>
        <end position="122"/>
    </location>
</feature>
<reference evidence="5 7" key="2">
    <citation type="submission" date="2020-08" db="EMBL/GenBank/DDBJ databases">
        <title>Sequencing the genomes of 1000 actinobacteria strains.</title>
        <authorList>
            <person name="Klenk H.-P."/>
        </authorList>
    </citation>
    <scope>NUCLEOTIDE SEQUENCE [LARGE SCALE GENOMIC DNA]</scope>
    <source>
        <strain evidence="5 7">DSM 9581</strain>
    </source>
</reference>
<feature type="region of interest" description="Disordered" evidence="1">
    <location>
        <begin position="36"/>
        <end position="56"/>
    </location>
</feature>
<gene>
    <name evidence="4" type="ORF">CHO01_22990</name>
    <name evidence="5" type="ORF">HNR08_004068</name>
</gene>
<dbReference type="EMBL" id="JACHDN010000001">
    <property type="protein sequence ID" value="MBB5475332.1"/>
    <property type="molecule type" value="Genomic_DNA"/>
</dbReference>